<keyword evidence="2" id="KW-1185">Reference proteome</keyword>
<reference evidence="1" key="1">
    <citation type="submission" date="2020-08" db="EMBL/GenBank/DDBJ databases">
        <title>Multicomponent nature underlies the extraordinary mechanical properties of spider dragline silk.</title>
        <authorList>
            <person name="Kono N."/>
            <person name="Nakamura H."/>
            <person name="Mori M."/>
            <person name="Yoshida Y."/>
            <person name="Ohtoshi R."/>
            <person name="Malay A.D."/>
            <person name="Moran D.A.P."/>
            <person name="Tomita M."/>
            <person name="Numata K."/>
            <person name="Arakawa K."/>
        </authorList>
    </citation>
    <scope>NUCLEOTIDE SEQUENCE</scope>
</reference>
<evidence type="ECO:0000313" key="2">
    <source>
        <dbReference type="Proteomes" id="UP000887013"/>
    </source>
</evidence>
<dbReference type="EMBL" id="BMAW01118423">
    <property type="protein sequence ID" value="GFT79682.1"/>
    <property type="molecule type" value="Genomic_DNA"/>
</dbReference>
<sequence length="92" mass="10312">MRVIVTNGVLGKQLLGASDKELCSFAEEMEKMLSEMNPRLTGINQFSQPLCSKDNSKKAAAVLIRENNKKKKVKKWIGIFMLKTFTGMFTGL</sequence>
<dbReference type="AlphaFoldDB" id="A0A8X6PQ88"/>
<gene>
    <name evidence="1" type="ORF">NPIL_625611</name>
</gene>
<dbReference type="Proteomes" id="UP000887013">
    <property type="component" value="Unassembled WGS sequence"/>
</dbReference>
<organism evidence="1 2">
    <name type="scientific">Nephila pilipes</name>
    <name type="common">Giant wood spider</name>
    <name type="synonym">Nephila maculata</name>
    <dbReference type="NCBI Taxonomy" id="299642"/>
    <lineage>
        <taxon>Eukaryota</taxon>
        <taxon>Metazoa</taxon>
        <taxon>Ecdysozoa</taxon>
        <taxon>Arthropoda</taxon>
        <taxon>Chelicerata</taxon>
        <taxon>Arachnida</taxon>
        <taxon>Araneae</taxon>
        <taxon>Araneomorphae</taxon>
        <taxon>Entelegynae</taxon>
        <taxon>Araneoidea</taxon>
        <taxon>Nephilidae</taxon>
        <taxon>Nephila</taxon>
    </lineage>
</organism>
<protein>
    <submittedName>
        <fullName evidence="1">Uncharacterized protein</fullName>
    </submittedName>
</protein>
<name>A0A8X6PQ88_NEPPI</name>
<proteinExistence type="predicted"/>
<comment type="caution">
    <text evidence="1">The sequence shown here is derived from an EMBL/GenBank/DDBJ whole genome shotgun (WGS) entry which is preliminary data.</text>
</comment>
<accession>A0A8X6PQ88</accession>
<evidence type="ECO:0000313" key="1">
    <source>
        <dbReference type="EMBL" id="GFT79682.1"/>
    </source>
</evidence>